<dbReference type="Proteomes" id="UP000242715">
    <property type="component" value="Unassembled WGS sequence"/>
</dbReference>
<name>A0A2Z6NGV9_TRISU</name>
<dbReference type="Pfam" id="PF05699">
    <property type="entry name" value="Dimer_Tnp_hAT"/>
    <property type="match status" value="1"/>
</dbReference>
<organism evidence="2 3">
    <name type="scientific">Trifolium subterraneum</name>
    <name type="common">Subterranean clover</name>
    <dbReference type="NCBI Taxonomy" id="3900"/>
    <lineage>
        <taxon>Eukaryota</taxon>
        <taxon>Viridiplantae</taxon>
        <taxon>Streptophyta</taxon>
        <taxon>Embryophyta</taxon>
        <taxon>Tracheophyta</taxon>
        <taxon>Spermatophyta</taxon>
        <taxon>Magnoliopsida</taxon>
        <taxon>eudicotyledons</taxon>
        <taxon>Gunneridae</taxon>
        <taxon>Pentapetalae</taxon>
        <taxon>rosids</taxon>
        <taxon>fabids</taxon>
        <taxon>Fabales</taxon>
        <taxon>Fabaceae</taxon>
        <taxon>Papilionoideae</taxon>
        <taxon>50 kb inversion clade</taxon>
        <taxon>NPAAA clade</taxon>
        <taxon>Hologalegina</taxon>
        <taxon>IRL clade</taxon>
        <taxon>Trifolieae</taxon>
        <taxon>Trifolium</taxon>
    </lineage>
</organism>
<reference evidence="3" key="1">
    <citation type="journal article" date="2017" name="Front. Plant Sci.">
        <title>Climate Clever Clovers: New Paradigm to Reduce the Environmental Footprint of Ruminants by Breeding Low Methanogenic Forages Utilizing Haplotype Variation.</title>
        <authorList>
            <person name="Kaur P."/>
            <person name="Appels R."/>
            <person name="Bayer P.E."/>
            <person name="Keeble-Gagnere G."/>
            <person name="Wang J."/>
            <person name="Hirakawa H."/>
            <person name="Shirasawa K."/>
            <person name="Vercoe P."/>
            <person name="Stefanova K."/>
            <person name="Durmic Z."/>
            <person name="Nichols P."/>
            <person name="Revell C."/>
            <person name="Isobe S.N."/>
            <person name="Edwards D."/>
            <person name="Erskine W."/>
        </authorList>
    </citation>
    <scope>NUCLEOTIDE SEQUENCE [LARGE SCALE GENOMIC DNA]</scope>
    <source>
        <strain evidence="3">cv. Daliak</strain>
    </source>
</reference>
<feature type="domain" description="HAT C-terminal dimerisation" evidence="1">
    <location>
        <begin position="217"/>
        <end position="288"/>
    </location>
</feature>
<dbReference type="GO" id="GO:0046983">
    <property type="term" value="F:protein dimerization activity"/>
    <property type="evidence" value="ECO:0007669"/>
    <property type="project" value="InterPro"/>
</dbReference>
<dbReference type="InterPro" id="IPR052035">
    <property type="entry name" value="ZnF_BED_domain_contain"/>
</dbReference>
<dbReference type="EMBL" id="DF973950">
    <property type="protein sequence ID" value="GAU42981.1"/>
    <property type="molecule type" value="Genomic_DNA"/>
</dbReference>
<dbReference type="OrthoDB" id="1434866at2759"/>
<dbReference type="PANTHER" id="PTHR46481">
    <property type="entry name" value="ZINC FINGER BED DOMAIN-CONTAINING PROTEIN 4"/>
    <property type="match status" value="1"/>
</dbReference>
<dbReference type="PANTHER" id="PTHR46481:SF8">
    <property type="entry name" value="ZINC FINGER BED DOMAIN-CONTAINING PROTEIN RICESLEEPER 1-LIKE"/>
    <property type="match status" value="1"/>
</dbReference>
<accession>A0A2Z6NGV9</accession>
<dbReference type="InterPro" id="IPR008906">
    <property type="entry name" value="HATC_C_dom"/>
</dbReference>
<evidence type="ECO:0000313" key="3">
    <source>
        <dbReference type="Proteomes" id="UP000242715"/>
    </source>
</evidence>
<dbReference type="AlphaFoldDB" id="A0A2Z6NGV9"/>
<proteinExistence type="predicted"/>
<gene>
    <name evidence="2" type="ORF">TSUD_188540</name>
</gene>
<evidence type="ECO:0000259" key="1">
    <source>
        <dbReference type="Pfam" id="PF05699"/>
    </source>
</evidence>
<evidence type="ECO:0000313" key="2">
    <source>
        <dbReference type="EMBL" id="GAU42981.1"/>
    </source>
</evidence>
<protein>
    <recommendedName>
        <fullName evidence="1">HAT C-terminal dimerisation domain-containing protein</fullName>
    </recommendedName>
</protein>
<keyword evidence="3" id="KW-1185">Reference proteome</keyword>
<dbReference type="InterPro" id="IPR012337">
    <property type="entry name" value="RNaseH-like_sf"/>
</dbReference>
<dbReference type="SUPFAM" id="SSF53098">
    <property type="entry name" value="Ribonuclease H-like"/>
    <property type="match status" value="1"/>
</dbReference>
<sequence length="327" mass="37581">MIDKVFTITVDNTSSNDLAISYLKNRTEDWNSHPLKGEYLHVRCCAHILNLAIGDRLKLKDMHSSISKIRSAVRFVRASANHLDRFKVCIKEARIQDKSTVQYDCPTRWNSTYIMLESALKFQKAFKRLGEKCVEFAMMESGVPNNDDWENAKCFVKFLELFFEITKNVSGSTYVTSSTYFMEHCRILDAFDSWMGCHKDDPILAKMAINMKEPRENGYLEFDILNWWKVNSTKYPTLGLIARDILAMPISTVASKSAFSTGGRVLSNYRSFLTPHTVEALIYAQNWLRFSPLSDDIEEHLEDLEKLEEELAPIPQLNEGISDIESD</sequence>